<protein>
    <submittedName>
        <fullName evidence="1">Two pore calcium channel protein 1</fullName>
    </submittedName>
</protein>
<reference evidence="1" key="1">
    <citation type="submission" date="2015-12" db="EMBL/GenBank/DDBJ databases">
        <title>Update maize B73 reference genome by single molecule sequencing technologies.</title>
        <authorList>
            <consortium name="Maize Genome Sequencing Project"/>
            <person name="Ware D."/>
        </authorList>
    </citation>
    <scope>NUCLEOTIDE SEQUENCE</scope>
    <source>
        <tissue evidence="1">Seedling</tissue>
    </source>
</reference>
<accession>A0A1D6G1N5</accession>
<dbReference type="EMBL" id="CM000784">
    <property type="protein sequence ID" value="AQK97329.1"/>
    <property type="molecule type" value="Genomic_DNA"/>
</dbReference>
<evidence type="ECO:0000313" key="1">
    <source>
        <dbReference type="EMBL" id="AQK97329.1"/>
    </source>
</evidence>
<sequence length="90" mass="10374">MANQLKNLHFGGAHTFQMIQFIFVSSEPRNWARYADFAEYCRSSESFQLIESQIPGCKDTLRKIDQSLQYSTMCCSVTSAENRLRSLIQV</sequence>
<gene>
    <name evidence="1" type="ORF">ZEAMMB73_Zm00001d011595</name>
</gene>
<organism evidence="1">
    <name type="scientific">Zea mays</name>
    <name type="common">Maize</name>
    <dbReference type="NCBI Taxonomy" id="4577"/>
    <lineage>
        <taxon>Eukaryota</taxon>
        <taxon>Viridiplantae</taxon>
        <taxon>Streptophyta</taxon>
        <taxon>Embryophyta</taxon>
        <taxon>Tracheophyta</taxon>
        <taxon>Spermatophyta</taxon>
        <taxon>Magnoliopsida</taxon>
        <taxon>Liliopsida</taxon>
        <taxon>Poales</taxon>
        <taxon>Poaceae</taxon>
        <taxon>PACMAD clade</taxon>
        <taxon>Panicoideae</taxon>
        <taxon>Andropogonodae</taxon>
        <taxon>Andropogoneae</taxon>
        <taxon>Tripsacinae</taxon>
        <taxon>Zea</taxon>
    </lineage>
</organism>
<name>A0A1D6G1N5_MAIZE</name>
<proteinExistence type="predicted"/>
<dbReference type="AlphaFoldDB" id="A0A1D6G1N5"/>